<dbReference type="Proteomes" id="UP000286415">
    <property type="component" value="Unassembled WGS sequence"/>
</dbReference>
<dbReference type="EMBL" id="NIRI02000056">
    <property type="protein sequence ID" value="KAG5446077.1"/>
    <property type="molecule type" value="Genomic_DNA"/>
</dbReference>
<organism evidence="1 2">
    <name type="scientific">Clonorchis sinensis</name>
    <name type="common">Chinese liver fluke</name>
    <dbReference type="NCBI Taxonomy" id="79923"/>
    <lineage>
        <taxon>Eukaryota</taxon>
        <taxon>Metazoa</taxon>
        <taxon>Spiralia</taxon>
        <taxon>Lophotrochozoa</taxon>
        <taxon>Platyhelminthes</taxon>
        <taxon>Trematoda</taxon>
        <taxon>Digenea</taxon>
        <taxon>Opisthorchiida</taxon>
        <taxon>Opisthorchiata</taxon>
        <taxon>Opisthorchiidae</taxon>
        <taxon>Clonorchis</taxon>
    </lineage>
</organism>
<gene>
    <name evidence="1" type="ORF">CSKR_203381</name>
</gene>
<protein>
    <submittedName>
        <fullName evidence="1">Uncharacterized protein</fullName>
    </submittedName>
</protein>
<dbReference type="OrthoDB" id="752362at2759"/>
<sequence>MTSPPLMSNAKPIFLPSVGLTHDGLDQPWSNPNRVSVEIFADHETTTVDQVVSHGLQDRLPHFSGSASSSALVRAKIIVALFEMQRYGRRSE</sequence>
<accession>A0A8T1M9K3</accession>
<evidence type="ECO:0000313" key="1">
    <source>
        <dbReference type="EMBL" id="KAG5446077.1"/>
    </source>
</evidence>
<evidence type="ECO:0000313" key="2">
    <source>
        <dbReference type="Proteomes" id="UP000286415"/>
    </source>
</evidence>
<reference evidence="1 2" key="2">
    <citation type="journal article" date="2021" name="Genomics">
        <title>High-quality reference genome for Clonorchis sinensis.</title>
        <authorList>
            <person name="Young N.D."/>
            <person name="Stroehlein A.J."/>
            <person name="Kinkar L."/>
            <person name="Wang T."/>
            <person name="Sohn W.M."/>
            <person name="Chang B.C.H."/>
            <person name="Kaur P."/>
            <person name="Weisz D."/>
            <person name="Dudchenko O."/>
            <person name="Aiden E.L."/>
            <person name="Korhonen P.K."/>
            <person name="Gasser R.B."/>
        </authorList>
    </citation>
    <scope>NUCLEOTIDE SEQUENCE [LARGE SCALE GENOMIC DNA]</scope>
    <source>
        <strain evidence="1">Cs-k2</strain>
    </source>
</reference>
<keyword evidence="2" id="KW-1185">Reference proteome</keyword>
<proteinExistence type="predicted"/>
<name>A0A8T1M9K3_CLOSI</name>
<dbReference type="AlphaFoldDB" id="A0A8T1M9K3"/>
<reference evidence="1 2" key="1">
    <citation type="journal article" date="2018" name="Biotechnol. Adv.">
        <title>Improved genomic resources and new bioinformatic workflow for the carcinogenic parasite Clonorchis sinensis: Biotechnological implications.</title>
        <authorList>
            <person name="Wang D."/>
            <person name="Korhonen P.K."/>
            <person name="Gasser R.B."/>
            <person name="Young N.D."/>
        </authorList>
    </citation>
    <scope>NUCLEOTIDE SEQUENCE [LARGE SCALE GENOMIC DNA]</scope>
    <source>
        <strain evidence="1">Cs-k2</strain>
    </source>
</reference>
<comment type="caution">
    <text evidence="1">The sequence shown here is derived from an EMBL/GenBank/DDBJ whole genome shotgun (WGS) entry which is preliminary data.</text>
</comment>